<dbReference type="PROSITE" id="PS51755">
    <property type="entry name" value="OMPR_PHOB"/>
    <property type="match status" value="1"/>
</dbReference>
<dbReference type="InterPro" id="IPR036388">
    <property type="entry name" value="WH-like_DNA-bd_sf"/>
</dbReference>
<dbReference type="STRING" id="589865.DaAHT2_1323"/>
<evidence type="ECO:0000256" key="6">
    <source>
        <dbReference type="PROSITE-ProRule" id="PRU00169"/>
    </source>
</evidence>
<dbReference type="OrthoDB" id="368799at2"/>
<dbReference type="PANTHER" id="PTHR48111:SF1">
    <property type="entry name" value="TWO-COMPONENT RESPONSE REGULATOR ORR33"/>
    <property type="match status" value="1"/>
</dbReference>
<evidence type="ECO:0000256" key="1">
    <source>
        <dbReference type="ARBA" id="ARBA00022553"/>
    </source>
</evidence>
<dbReference type="Pfam" id="PF00072">
    <property type="entry name" value="Response_reg"/>
    <property type="match status" value="1"/>
</dbReference>
<dbReference type="SMART" id="SM00448">
    <property type="entry name" value="REC"/>
    <property type="match status" value="1"/>
</dbReference>
<feature type="domain" description="OmpR/PhoB-type" evidence="9">
    <location>
        <begin position="132"/>
        <end position="232"/>
    </location>
</feature>
<proteinExistence type="predicted"/>
<evidence type="ECO:0000256" key="4">
    <source>
        <dbReference type="ARBA" id="ARBA00023125"/>
    </source>
</evidence>
<dbReference type="InterPro" id="IPR039420">
    <property type="entry name" value="WalR-like"/>
</dbReference>
<evidence type="ECO:0000259" key="8">
    <source>
        <dbReference type="PROSITE" id="PS50110"/>
    </source>
</evidence>
<dbReference type="Gene3D" id="3.40.50.2300">
    <property type="match status" value="1"/>
</dbReference>
<dbReference type="RefSeq" id="WP_013163546.1">
    <property type="nucleotide sequence ID" value="NC_014216.1"/>
</dbReference>
<evidence type="ECO:0000256" key="7">
    <source>
        <dbReference type="PROSITE-ProRule" id="PRU01091"/>
    </source>
</evidence>
<dbReference type="InterPro" id="IPR001789">
    <property type="entry name" value="Sig_transdc_resp-reg_receiver"/>
</dbReference>
<dbReference type="GO" id="GO:0000976">
    <property type="term" value="F:transcription cis-regulatory region binding"/>
    <property type="evidence" value="ECO:0007669"/>
    <property type="project" value="TreeGrafter"/>
</dbReference>
<dbReference type="HOGENOM" id="CLU_000445_30_4_7"/>
<evidence type="ECO:0000259" key="9">
    <source>
        <dbReference type="PROSITE" id="PS51755"/>
    </source>
</evidence>
<dbReference type="AlphaFoldDB" id="D6Z393"/>
<dbReference type="EMBL" id="CP001940">
    <property type="protein sequence ID" value="ADH86018.1"/>
    <property type="molecule type" value="Genomic_DNA"/>
</dbReference>
<dbReference type="Gene3D" id="6.10.250.690">
    <property type="match status" value="1"/>
</dbReference>
<dbReference type="CDD" id="cd00383">
    <property type="entry name" value="trans_reg_C"/>
    <property type="match status" value="1"/>
</dbReference>
<dbReference type="InterPro" id="IPR001867">
    <property type="entry name" value="OmpR/PhoB-type_DNA-bd"/>
</dbReference>
<dbReference type="eggNOG" id="COG0745">
    <property type="taxonomic scope" value="Bacteria"/>
</dbReference>
<dbReference type="GO" id="GO:0006355">
    <property type="term" value="P:regulation of DNA-templated transcription"/>
    <property type="evidence" value="ECO:0007669"/>
    <property type="project" value="InterPro"/>
</dbReference>
<accession>D6Z393</accession>
<keyword evidence="3" id="KW-0805">Transcription regulation</keyword>
<keyword evidence="5" id="KW-0804">Transcription</keyword>
<feature type="modified residue" description="4-aspartylphosphate" evidence="6">
    <location>
        <position position="58"/>
    </location>
</feature>
<dbReference type="GO" id="GO:0005829">
    <property type="term" value="C:cytosol"/>
    <property type="evidence" value="ECO:0007669"/>
    <property type="project" value="TreeGrafter"/>
</dbReference>
<evidence type="ECO:0000313" key="10">
    <source>
        <dbReference type="EMBL" id="ADH86018.1"/>
    </source>
</evidence>
<keyword evidence="2" id="KW-0902">Two-component regulatory system</keyword>
<feature type="DNA-binding region" description="OmpR/PhoB-type" evidence="7">
    <location>
        <begin position="132"/>
        <end position="232"/>
    </location>
</feature>
<dbReference type="GO" id="GO:0000156">
    <property type="term" value="F:phosphorelay response regulator activity"/>
    <property type="evidence" value="ECO:0007669"/>
    <property type="project" value="TreeGrafter"/>
</dbReference>
<dbReference type="PANTHER" id="PTHR48111">
    <property type="entry name" value="REGULATOR OF RPOS"/>
    <property type="match status" value="1"/>
</dbReference>
<dbReference type="FunCoup" id="D6Z393">
    <property type="interactions" value="129"/>
</dbReference>
<gene>
    <name evidence="10" type="ordered locus">DaAHT2_1323</name>
</gene>
<dbReference type="Pfam" id="PF00486">
    <property type="entry name" value="Trans_reg_C"/>
    <property type="match status" value="1"/>
</dbReference>
<evidence type="ECO:0000256" key="5">
    <source>
        <dbReference type="ARBA" id="ARBA00023163"/>
    </source>
</evidence>
<dbReference type="SMART" id="SM00862">
    <property type="entry name" value="Trans_reg_C"/>
    <property type="match status" value="1"/>
</dbReference>
<organism evidence="10 11">
    <name type="scientific">Desulfurivibrio alkaliphilus (strain DSM 19089 / UNIQEM U267 / AHT2)</name>
    <dbReference type="NCBI Taxonomy" id="589865"/>
    <lineage>
        <taxon>Bacteria</taxon>
        <taxon>Pseudomonadati</taxon>
        <taxon>Thermodesulfobacteriota</taxon>
        <taxon>Desulfobulbia</taxon>
        <taxon>Desulfobulbales</taxon>
        <taxon>Desulfobulbaceae</taxon>
        <taxon>Desulfurivibrio</taxon>
    </lineage>
</organism>
<keyword evidence="1 6" id="KW-0597">Phosphoprotein</keyword>
<keyword evidence="4 7" id="KW-0238">DNA-binding</keyword>
<dbReference type="InterPro" id="IPR011006">
    <property type="entry name" value="CheY-like_superfamily"/>
</dbReference>
<name>D6Z393_DESAT</name>
<dbReference type="InParanoid" id="D6Z393"/>
<protein>
    <submittedName>
        <fullName evidence="10">Two component transcriptional regulator, winged helix family</fullName>
    </submittedName>
</protein>
<reference evidence="11" key="1">
    <citation type="submission" date="2010-02" db="EMBL/GenBank/DDBJ databases">
        <title>Complete sequence of Desulfurivibrio alkaliphilus AHT2.</title>
        <authorList>
            <consortium name="US DOE Joint Genome Institute"/>
            <person name="Pitluck S."/>
            <person name="Chertkov O."/>
            <person name="Detter J.C."/>
            <person name="Han C."/>
            <person name="Tapia R."/>
            <person name="Larimer F."/>
            <person name="Land M."/>
            <person name="Hauser L."/>
            <person name="Kyrpides N."/>
            <person name="Mikhailova N."/>
            <person name="Sorokin D.Y."/>
            <person name="Muyzer G."/>
            <person name="Woyke T."/>
        </authorList>
    </citation>
    <scope>NUCLEOTIDE SEQUENCE [LARGE SCALE GENOMIC DNA]</scope>
    <source>
        <strain evidence="11">DSM 19089 / UNIQEM U267 / AHT2</strain>
    </source>
</reference>
<dbReference type="KEGG" id="dak:DaAHT2_1323"/>
<sequence length="233" mass="26284">MEESAATSTLLAIDDDQDILKVLKANLELHGFKLVTATSLTEARQVLESLQPDLIILDLMLPDGDGLEFCCSLKSIHPQLPIIMLTARDKVSDKVVGLELGADDYVVKPFETSELLARIKARLRSSPGGAPNPVIRAGELEVDLRNQTVSVNGQEIYLTAKEFQLLACLVENRNNLVTRDEIRKRLWRDSKIYSWSRVIDVHIQHLRQKIEKTPSRPRFIITVPGRGYRFAEE</sequence>
<evidence type="ECO:0000313" key="11">
    <source>
        <dbReference type="Proteomes" id="UP000001508"/>
    </source>
</evidence>
<evidence type="ECO:0000256" key="3">
    <source>
        <dbReference type="ARBA" id="ARBA00023015"/>
    </source>
</evidence>
<dbReference type="GO" id="GO:0032993">
    <property type="term" value="C:protein-DNA complex"/>
    <property type="evidence" value="ECO:0007669"/>
    <property type="project" value="TreeGrafter"/>
</dbReference>
<keyword evidence="11" id="KW-1185">Reference proteome</keyword>
<dbReference type="Gene3D" id="1.10.10.10">
    <property type="entry name" value="Winged helix-like DNA-binding domain superfamily/Winged helix DNA-binding domain"/>
    <property type="match status" value="1"/>
</dbReference>
<dbReference type="PROSITE" id="PS50110">
    <property type="entry name" value="RESPONSE_REGULATORY"/>
    <property type="match status" value="1"/>
</dbReference>
<dbReference type="SUPFAM" id="SSF52172">
    <property type="entry name" value="CheY-like"/>
    <property type="match status" value="1"/>
</dbReference>
<feature type="domain" description="Response regulatory" evidence="8">
    <location>
        <begin position="9"/>
        <end position="123"/>
    </location>
</feature>
<evidence type="ECO:0000256" key="2">
    <source>
        <dbReference type="ARBA" id="ARBA00023012"/>
    </source>
</evidence>
<dbReference type="Proteomes" id="UP000001508">
    <property type="component" value="Chromosome"/>
</dbReference>